<dbReference type="EMBL" id="CAJNOM010000385">
    <property type="protein sequence ID" value="CAF1408293.1"/>
    <property type="molecule type" value="Genomic_DNA"/>
</dbReference>
<dbReference type="SUPFAM" id="SSF54928">
    <property type="entry name" value="RNA-binding domain, RBD"/>
    <property type="match status" value="1"/>
</dbReference>
<dbReference type="InterPro" id="IPR035979">
    <property type="entry name" value="RBD_domain_sf"/>
</dbReference>
<evidence type="ECO:0000256" key="2">
    <source>
        <dbReference type="ARBA" id="ARBA00022884"/>
    </source>
</evidence>
<keyword evidence="8" id="KW-1185">Reference proteome</keyword>
<dbReference type="PANTHER" id="PTHR23189">
    <property type="entry name" value="RNA RECOGNITION MOTIF-CONTAINING"/>
    <property type="match status" value="1"/>
</dbReference>
<evidence type="ECO:0000313" key="6">
    <source>
        <dbReference type="EMBL" id="CAF1195000.1"/>
    </source>
</evidence>
<name>A0A814VYG6_9BILA</name>
<reference evidence="6" key="1">
    <citation type="submission" date="2021-02" db="EMBL/GenBank/DDBJ databases">
        <authorList>
            <person name="Nowell W R."/>
        </authorList>
    </citation>
    <scope>NUCLEOTIDE SEQUENCE</scope>
</reference>
<dbReference type="Pfam" id="PF08075">
    <property type="entry name" value="NOPS"/>
    <property type="match status" value="1"/>
</dbReference>
<dbReference type="Gene3D" id="6.10.250.1170">
    <property type="match status" value="1"/>
</dbReference>
<protein>
    <recommendedName>
        <fullName evidence="5">RRM domain-containing protein</fullName>
    </recommendedName>
</protein>
<dbReference type="Proteomes" id="UP000663832">
    <property type="component" value="Unassembled WGS sequence"/>
</dbReference>
<dbReference type="Gene3D" id="3.30.70.330">
    <property type="match status" value="2"/>
</dbReference>
<evidence type="ECO:0000256" key="1">
    <source>
        <dbReference type="ARBA" id="ARBA00022737"/>
    </source>
</evidence>
<dbReference type="GO" id="GO:0003723">
    <property type="term" value="F:RNA binding"/>
    <property type="evidence" value="ECO:0007669"/>
    <property type="project" value="UniProtKB-UniRule"/>
</dbReference>
<dbReference type="Proteomes" id="UP000663877">
    <property type="component" value="Unassembled WGS sequence"/>
</dbReference>
<sequence>MANYGGPRFTRPSMNERSGPRFNTPPNRNGPRHNFNDHRHPLNKPANVPRPPKPTNDISIPTPPPTNQTAASSTNNTTDITTDTANKSTKVSTSESSSLGTSLYVPSESSVEKKPTTKTDNKLPDEQERTNAQKRPRIEGNPQQQSPSFDFTASSSSSQNNEKRAMQGGRCRLFIGNVPSDLTQDEFQLLFGKYGELVEYFVNPSRGFGFIKLGSRQLAEQAKYDLDGYILRGKPLRIRFASQGATIKVKNLSPNVSNELLKEAFEQYFGSVERAVVIVDDRGKSTGEGIIEFEKKPSAQKCLNECTERCFFITSELRPVIVEPWDIRDEEDGLPEKSLIRNPVFIKEREAKPRFAELSTIEHTIGLKWKELELQEKQLLEEVKQRMQYATDQVKVEIDEMFLEHQSQILREELLRRQEDLRRIDELRSQEIDRRRNIMPMHRQDAYNNQFNMPTGPMNTIFHQNQMPGNALQYNDYQQVGYPPNANSLMQQSSPGAATIDAAYTTNQVSRGYTRPSGDDFIPQQQQQQQQGFDRKRPRY</sequence>
<evidence type="ECO:0000259" key="5">
    <source>
        <dbReference type="PROSITE" id="PS50102"/>
    </source>
</evidence>
<feature type="region of interest" description="Disordered" evidence="4">
    <location>
        <begin position="510"/>
        <end position="540"/>
    </location>
</feature>
<dbReference type="InterPro" id="IPR000504">
    <property type="entry name" value="RRM_dom"/>
</dbReference>
<keyword evidence="1" id="KW-0677">Repeat</keyword>
<dbReference type="PROSITE" id="PS50102">
    <property type="entry name" value="RRM"/>
    <property type="match status" value="2"/>
</dbReference>
<evidence type="ECO:0000313" key="8">
    <source>
        <dbReference type="Proteomes" id="UP000663832"/>
    </source>
</evidence>
<evidence type="ECO:0000313" key="9">
    <source>
        <dbReference type="Proteomes" id="UP000663877"/>
    </source>
</evidence>
<feature type="domain" description="RRM" evidence="5">
    <location>
        <begin position="171"/>
        <end position="243"/>
    </location>
</feature>
<feature type="region of interest" description="Disordered" evidence="4">
    <location>
        <begin position="1"/>
        <end position="165"/>
    </location>
</feature>
<dbReference type="OrthoDB" id="10067824at2759"/>
<feature type="compositionally biased region" description="Basic and acidic residues" evidence="4">
    <location>
        <begin position="110"/>
        <end position="131"/>
    </location>
</feature>
<evidence type="ECO:0000313" key="7">
    <source>
        <dbReference type="EMBL" id="CAF1408293.1"/>
    </source>
</evidence>
<feature type="compositionally biased region" description="Polar residues" evidence="4">
    <location>
        <begin position="141"/>
        <end position="153"/>
    </location>
</feature>
<dbReference type="FunFam" id="3.30.70.330:FF:000043">
    <property type="entry name" value="paraspeckle component 1 isoform X1"/>
    <property type="match status" value="1"/>
</dbReference>
<gene>
    <name evidence="6" type="ORF">BJG266_LOCUS26559</name>
    <name evidence="7" type="ORF">QVE165_LOCUS37293</name>
</gene>
<dbReference type="AlphaFoldDB" id="A0A814VYG6"/>
<dbReference type="Pfam" id="PF00076">
    <property type="entry name" value="RRM_1"/>
    <property type="match status" value="2"/>
</dbReference>
<feature type="compositionally biased region" description="Low complexity" evidence="4">
    <location>
        <begin position="67"/>
        <end position="102"/>
    </location>
</feature>
<dbReference type="InterPro" id="IPR012975">
    <property type="entry name" value="NOPS"/>
</dbReference>
<dbReference type="SMART" id="SM00360">
    <property type="entry name" value="RRM"/>
    <property type="match status" value="2"/>
</dbReference>
<accession>A0A814VYG6</accession>
<organism evidence="6 9">
    <name type="scientific">Adineta steineri</name>
    <dbReference type="NCBI Taxonomy" id="433720"/>
    <lineage>
        <taxon>Eukaryota</taxon>
        <taxon>Metazoa</taxon>
        <taxon>Spiralia</taxon>
        <taxon>Gnathifera</taxon>
        <taxon>Rotifera</taxon>
        <taxon>Eurotatoria</taxon>
        <taxon>Bdelloidea</taxon>
        <taxon>Adinetida</taxon>
        <taxon>Adinetidae</taxon>
        <taxon>Adineta</taxon>
    </lineage>
</organism>
<evidence type="ECO:0000256" key="3">
    <source>
        <dbReference type="PROSITE-ProRule" id="PRU00176"/>
    </source>
</evidence>
<dbReference type="EMBL" id="CAJNOI010000224">
    <property type="protein sequence ID" value="CAF1195000.1"/>
    <property type="molecule type" value="Genomic_DNA"/>
</dbReference>
<dbReference type="InterPro" id="IPR012677">
    <property type="entry name" value="Nucleotide-bd_a/b_plait_sf"/>
</dbReference>
<feature type="domain" description="RRM" evidence="5">
    <location>
        <begin position="245"/>
        <end position="323"/>
    </location>
</feature>
<comment type="caution">
    <text evidence="6">The sequence shown here is derived from an EMBL/GenBank/DDBJ whole genome shotgun (WGS) entry which is preliminary data.</text>
</comment>
<evidence type="ECO:0000256" key="4">
    <source>
        <dbReference type="SAM" id="MobiDB-lite"/>
    </source>
</evidence>
<keyword evidence="2 3" id="KW-0694">RNA-binding</keyword>
<proteinExistence type="predicted"/>